<comment type="caution">
    <text evidence="1">The sequence shown here is derived from an EMBL/GenBank/DDBJ whole genome shotgun (WGS) entry which is preliminary data.</text>
</comment>
<keyword evidence="2" id="KW-1185">Reference proteome</keyword>
<dbReference type="Gene3D" id="3.40.50.2300">
    <property type="match status" value="1"/>
</dbReference>
<dbReference type="AlphaFoldDB" id="A0A926EHL7"/>
<organism evidence="1 2">
    <name type="scientific">Zhenhengia yiwuensis</name>
    <dbReference type="NCBI Taxonomy" id="2763666"/>
    <lineage>
        <taxon>Bacteria</taxon>
        <taxon>Bacillati</taxon>
        <taxon>Bacillota</taxon>
        <taxon>Clostridia</taxon>
        <taxon>Lachnospirales</taxon>
        <taxon>Lachnospiraceae</taxon>
        <taxon>Zhenhengia</taxon>
    </lineage>
</organism>
<dbReference type="EMBL" id="JACRSY010000013">
    <property type="protein sequence ID" value="MBC8579734.1"/>
    <property type="molecule type" value="Genomic_DNA"/>
</dbReference>
<sequence length="65" mass="7577">MDSYNTKNLFRLIGEDKTGKVKRLLDFSSRPKDIANPWYTGNFDVTYEDIVEGCEALLNFLWLTL</sequence>
<reference evidence="1" key="1">
    <citation type="submission" date="2020-08" db="EMBL/GenBank/DDBJ databases">
        <title>Genome public.</title>
        <authorList>
            <person name="Liu C."/>
            <person name="Sun Q."/>
        </authorList>
    </citation>
    <scope>NUCLEOTIDE SEQUENCE</scope>
    <source>
        <strain evidence="1">NSJ-12</strain>
    </source>
</reference>
<dbReference type="InterPro" id="IPR036196">
    <property type="entry name" value="Ptyr_pPase_sf"/>
</dbReference>
<protein>
    <submittedName>
        <fullName evidence="1">Uncharacterized protein</fullName>
    </submittedName>
</protein>
<evidence type="ECO:0000313" key="1">
    <source>
        <dbReference type="EMBL" id="MBC8579734.1"/>
    </source>
</evidence>
<dbReference type="Proteomes" id="UP000655830">
    <property type="component" value="Unassembled WGS sequence"/>
</dbReference>
<proteinExistence type="predicted"/>
<name>A0A926EHL7_9FIRM</name>
<evidence type="ECO:0000313" key="2">
    <source>
        <dbReference type="Proteomes" id="UP000655830"/>
    </source>
</evidence>
<accession>A0A926EHL7</accession>
<gene>
    <name evidence="1" type="ORF">H8718_09345</name>
</gene>
<dbReference type="SUPFAM" id="SSF52788">
    <property type="entry name" value="Phosphotyrosine protein phosphatases I"/>
    <property type="match status" value="1"/>
</dbReference>